<feature type="domain" description="Amidohydrolase-related" evidence="2">
    <location>
        <begin position="81"/>
        <end position="280"/>
    </location>
</feature>
<dbReference type="SUPFAM" id="SSF51556">
    <property type="entry name" value="Metallo-dependent hydrolases"/>
    <property type="match status" value="1"/>
</dbReference>
<dbReference type="EMBL" id="CP042906">
    <property type="protein sequence ID" value="QEX17463.1"/>
    <property type="molecule type" value="Genomic_DNA"/>
</dbReference>
<organism evidence="3 4">
    <name type="scientific">Hypericibacter terrae</name>
    <dbReference type="NCBI Taxonomy" id="2602015"/>
    <lineage>
        <taxon>Bacteria</taxon>
        <taxon>Pseudomonadati</taxon>
        <taxon>Pseudomonadota</taxon>
        <taxon>Alphaproteobacteria</taxon>
        <taxon>Rhodospirillales</taxon>
        <taxon>Dongiaceae</taxon>
        <taxon>Hypericibacter</taxon>
    </lineage>
</organism>
<dbReference type="Pfam" id="PF04909">
    <property type="entry name" value="Amidohydro_2"/>
    <property type="match status" value="1"/>
</dbReference>
<dbReference type="InterPro" id="IPR032466">
    <property type="entry name" value="Metal_Hydrolase"/>
</dbReference>
<dbReference type="PANTHER" id="PTHR21240:SF19">
    <property type="entry name" value="CATALYTIC_ HYDROLASE"/>
    <property type="match status" value="1"/>
</dbReference>
<name>A0A5J6MJ91_9PROT</name>
<evidence type="ECO:0000313" key="3">
    <source>
        <dbReference type="EMBL" id="QEX17463.1"/>
    </source>
</evidence>
<dbReference type="Proteomes" id="UP000326202">
    <property type="component" value="Chromosome"/>
</dbReference>
<evidence type="ECO:0000259" key="2">
    <source>
        <dbReference type="Pfam" id="PF04909"/>
    </source>
</evidence>
<dbReference type="GO" id="GO:0016787">
    <property type="term" value="F:hydrolase activity"/>
    <property type="evidence" value="ECO:0007669"/>
    <property type="project" value="InterPro"/>
</dbReference>
<evidence type="ECO:0000256" key="1">
    <source>
        <dbReference type="ARBA" id="ARBA00023239"/>
    </source>
</evidence>
<protein>
    <recommendedName>
        <fullName evidence="2">Amidohydrolase-related domain-containing protein</fullName>
    </recommendedName>
</protein>
<dbReference type="AlphaFoldDB" id="A0A5J6MJ91"/>
<dbReference type="InterPro" id="IPR006680">
    <property type="entry name" value="Amidohydro-rel"/>
</dbReference>
<dbReference type="PANTHER" id="PTHR21240">
    <property type="entry name" value="2-AMINO-3-CARBOXYLMUCONATE-6-SEMIALDEHYDE DECARBOXYLASE"/>
    <property type="match status" value="1"/>
</dbReference>
<reference evidence="3 4" key="1">
    <citation type="submission" date="2019-08" db="EMBL/GenBank/DDBJ databases">
        <title>Hyperibacter terrae gen. nov., sp. nov. and Hyperibacter viscosus sp. nov., two new members in the family Rhodospirillaceae isolated from the rhizosphere of Hypericum perforatum.</title>
        <authorList>
            <person name="Noviana Z."/>
        </authorList>
    </citation>
    <scope>NUCLEOTIDE SEQUENCE [LARGE SCALE GENOMIC DNA]</scope>
    <source>
        <strain evidence="3 4">R5913</strain>
    </source>
</reference>
<gene>
    <name evidence="3" type="ORF">FRZ44_27630</name>
</gene>
<dbReference type="Gene3D" id="3.20.20.140">
    <property type="entry name" value="Metal-dependent hydrolases"/>
    <property type="match status" value="1"/>
</dbReference>
<accession>A0A5J6MJ91</accession>
<dbReference type="RefSeq" id="WP_191908084.1">
    <property type="nucleotide sequence ID" value="NZ_CP042906.1"/>
</dbReference>
<proteinExistence type="predicted"/>
<dbReference type="GO" id="GO:0016831">
    <property type="term" value="F:carboxy-lyase activity"/>
    <property type="evidence" value="ECO:0007669"/>
    <property type="project" value="InterPro"/>
</dbReference>
<sequence length="280" mass="31684">MAAIDILCNDFSPEGIRKNYAENEEEKSRFAQVGRTHNFVGYETPEFLRRMDALGVEKLLVCAIKTWSYKHQRPLESSSVEEVAALMAQAPGRIFGLYGVNVHRGMAGVAEFERSVREHGFKGLHIHPHGYGLPPDHAFYFPYYAKAQELNVPAVISMGHTLDLMPNDPGRPIHLDAVALYFSDLAVVCTHTGWPWTEEAISLAWKHPNLFLGTSAHAPRYWKPELVKFINSHGQDKVMWGTDYPLIDHKESLQQVDALGLKESSKEKFLRKNAARVFNL</sequence>
<evidence type="ECO:0000313" key="4">
    <source>
        <dbReference type="Proteomes" id="UP000326202"/>
    </source>
</evidence>
<dbReference type="CDD" id="cd01292">
    <property type="entry name" value="metallo-dependent_hydrolases"/>
    <property type="match status" value="1"/>
</dbReference>
<keyword evidence="4" id="KW-1185">Reference proteome</keyword>
<dbReference type="KEGG" id="htq:FRZ44_27630"/>
<keyword evidence="1" id="KW-0456">Lyase</keyword>
<dbReference type="InterPro" id="IPR032465">
    <property type="entry name" value="ACMSD"/>
</dbReference>